<dbReference type="PANTHER" id="PTHR43717">
    <property type="entry name" value="ANAEROBIC NITRIC OXIDE REDUCTASE FLAVORUBREDOXIN"/>
    <property type="match status" value="1"/>
</dbReference>
<sequence>MLQYKDHETKYFEGLWHIPEGVTYNSFILETKEGLVVFDTWKRSLGRLYIDEFSKHFDVRDVKYLVTHHMEPDHSGSIPHLLASNPRITVLGHALSKGMIESFYQVKPVFKAVKDEEALRIGGFTIRFIHTPWLHWPETMISYVEEERTLLTCDVFGSYGIPSKLYLDELSVKEQTDFSHYLIKYFANIIGHFRDWVVKNLEKISQSNLNVSTILPAHGVLYRGEDVARVIEKYRRLATGETVPGKTIIVYTSMYGFVSDMINAIIEFLERNSVKPVVHGFTDKERPDLSEILAEAYQAENVILATATYEAKTFPPMKHIAELLIEKIPASKNILIIALYGWGGKAGAELEELFIKQGFKNLDVIEFRAGQHQAVWRQVEEKLSKFLRGNG</sequence>
<dbReference type="EMBL" id="CP063144">
    <property type="protein sequence ID" value="QOR95128.1"/>
    <property type="molecule type" value="Genomic_DNA"/>
</dbReference>
<accession>A0A7M1US70</accession>
<dbReference type="KEGG" id="tcs:IMZ38_04720"/>
<dbReference type="SMART" id="SM00849">
    <property type="entry name" value="Lactamase_B"/>
    <property type="match status" value="1"/>
</dbReference>
<dbReference type="SUPFAM" id="SSF56281">
    <property type="entry name" value="Metallo-hydrolase/oxidoreductase"/>
    <property type="match status" value="1"/>
</dbReference>
<dbReference type="CDD" id="cd07709">
    <property type="entry name" value="flavodiiron_proteins_MBL-fold"/>
    <property type="match status" value="1"/>
</dbReference>
<dbReference type="InterPro" id="IPR008254">
    <property type="entry name" value="Flavodoxin/NO_synth"/>
</dbReference>
<dbReference type="InterPro" id="IPR029039">
    <property type="entry name" value="Flavoprotein-like_sf"/>
</dbReference>
<evidence type="ECO:0000313" key="2">
    <source>
        <dbReference type="EMBL" id="QOR95128.1"/>
    </source>
</evidence>
<dbReference type="AlphaFoldDB" id="A0A7M1US70"/>
<keyword evidence="3" id="KW-1185">Reference proteome</keyword>
<organism evidence="2 3">
    <name type="scientific">Thermosphaera chiliense</name>
    <dbReference type="NCBI Taxonomy" id="3402707"/>
    <lineage>
        <taxon>Archaea</taxon>
        <taxon>Thermoproteota</taxon>
        <taxon>Thermoprotei</taxon>
        <taxon>Desulfurococcales</taxon>
        <taxon>Desulfurococcaceae</taxon>
        <taxon>Thermosphaera</taxon>
    </lineage>
</organism>
<protein>
    <submittedName>
        <fullName evidence="2">FprA family A-type flavoprotein</fullName>
    </submittedName>
</protein>
<dbReference type="InterPro" id="IPR045761">
    <property type="entry name" value="ODP_dom"/>
</dbReference>
<dbReference type="InterPro" id="IPR001279">
    <property type="entry name" value="Metallo-B-lactamas"/>
</dbReference>
<dbReference type="InterPro" id="IPR036866">
    <property type="entry name" value="RibonucZ/Hydroxyglut_hydro"/>
</dbReference>
<evidence type="ECO:0000313" key="3">
    <source>
        <dbReference type="Proteomes" id="UP000593766"/>
    </source>
</evidence>
<dbReference type="Gene3D" id="3.60.15.10">
    <property type="entry name" value="Ribonuclease Z/Hydroxyacylglutathione hydrolase-like"/>
    <property type="match status" value="1"/>
</dbReference>
<name>A0A7M1US70_9CREN</name>
<dbReference type="PANTHER" id="PTHR43717:SF1">
    <property type="entry name" value="ANAEROBIC NITRIC OXIDE REDUCTASE FLAVORUBREDOXIN"/>
    <property type="match status" value="1"/>
</dbReference>
<dbReference type="Gene3D" id="3.40.50.360">
    <property type="match status" value="1"/>
</dbReference>
<dbReference type="Pfam" id="PF19583">
    <property type="entry name" value="ODP"/>
    <property type="match status" value="1"/>
</dbReference>
<dbReference type="PROSITE" id="PS50902">
    <property type="entry name" value="FLAVODOXIN_LIKE"/>
    <property type="match status" value="1"/>
</dbReference>
<dbReference type="GO" id="GO:0010181">
    <property type="term" value="F:FMN binding"/>
    <property type="evidence" value="ECO:0007669"/>
    <property type="project" value="InterPro"/>
</dbReference>
<proteinExistence type="predicted"/>
<evidence type="ECO:0000259" key="1">
    <source>
        <dbReference type="PROSITE" id="PS50902"/>
    </source>
</evidence>
<dbReference type="SUPFAM" id="SSF52218">
    <property type="entry name" value="Flavoproteins"/>
    <property type="match status" value="1"/>
</dbReference>
<gene>
    <name evidence="2" type="ORF">IMZ38_04720</name>
</gene>
<reference evidence="2 3" key="1">
    <citation type="submission" date="2020-10" db="EMBL/GenBank/DDBJ databases">
        <title>Complete genome sequence of Thermosphaera aggregans strain 3507.</title>
        <authorList>
            <person name="Zayulina K.S."/>
            <person name="Elcheninov A.G."/>
            <person name="Toshchakov S.V."/>
            <person name="Kublanov I.V."/>
            <person name="Kochetkova T.V."/>
        </authorList>
    </citation>
    <scope>NUCLEOTIDE SEQUENCE [LARGE SCALE GENOMIC DNA]</scope>
    <source>
        <strain evidence="2 3">3507</strain>
    </source>
</reference>
<dbReference type="OrthoDB" id="6433at2157"/>
<feature type="domain" description="Flavodoxin-like" evidence="1">
    <location>
        <begin position="247"/>
        <end position="391"/>
    </location>
</feature>
<dbReference type="Proteomes" id="UP000593766">
    <property type="component" value="Chromosome"/>
</dbReference>